<sequence length="44" mass="5414">MKRTLLWKRARRGSQLIRVYADLTRPPFSTYRVYRTLNIHKHTI</sequence>
<proteinExistence type="predicted"/>
<keyword evidence="2" id="KW-1185">Reference proteome</keyword>
<name>A0A7G9VYM6_BPACA</name>
<protein>
    <submittedName>
        <fullName evidence="1">Uncharacterized protein</fullName>
    </submittedName>
</protein>
<evidence type="ECO:0000313" key="2">
    <source>
        <dbReference type="Proteomes" id="UP000516232"/>
    </source>
</evidence>
<dbReference type="EMBL" id="MT783706">
    <property type="protein sequence ID" value="QNO11441.1"/>
    <property type="molecule type" value="Genomic_DNA"/>
</dbReference>
<reference evidence="1 2" key="1">
    <citation type="submission" date="2020-07" db="EMBL/GenBank/DDBJ databases">
        <authorList>
            <person name="Shneider M.M."/>
            <person name="Timoshina O.V."/>
            <person name="Evseev P.V."/>
            <person name="Shelenkov A.A."/>
            <person name="Mikhailova Y.V."/>
            <person name="Yanushevich Y."/>
            <person name="Shagin D.A."/>
            <person name="Miroshnikov K.A."/>
        </authorList>
    </citation>
    <scope>NUCLEOTIDE SEQUENCE [LARGE SCALE GENOMIC DNA]</scope>
</reference>
<evidence type="ECO:0000313" key="1">
    <source>
        <dbReference type="EMBL" id="QNO11441.1"/>
    </source>
</evidence>
<organism evidence="1 2">
    <name type="scientific">Acinetobacter phage Aristophanes</name>
    <dbReference type="NCBI Taxonomy" id="2759203"/>
    <lineage>
        <taxon>Viruses</taxon>
        <taxon>Duplodnaviria</taxon>
        <taxon>Heunggongvirae</taxon>
        <taxon>Uroviricota</taxon>
        <taxon>Caudoviricetes</taxon>
        <taxon>Autographivirales</taxon>
        <taxon>Autoscriptoviridae</taxon>
        <taxon>Beijerinckvirinae</taxon>
        <taxon>Aristophanesvirus</taxon>
        <taxon>Aristophanesvirus aristophanes</taxon>
    </lineage>
</organism>
<accession>A0A7G9VYM6</accession>
<dbReference type="Proteomes" id="UP000516232">
    <property type="component" value="Segment"/>
</dbReference>
<organismHost>
    <name type="scientific">Acinetobacter baumannii</name>
    <dbReference type="NCBI Taxonomy" id="470"/>
</organismHost>
<gene>
    <name evidence="1" type="ORF">Aristophanes_00017</name>
</gene>